<evidence type="ECO:0000313" key="4">
    <source>
        <dbReference type="Proteomes" id="UP000237889"/>
    </source>
</evidence>
<dbReference type="InterPro" id="IPR007037">
    <property type="entry name" value="SIP_rossman_dom"/>
</dbReference>
<protein>
    <recommendedName>
        <fullName evidence="2">FAD-binding FR-type domain-containing protein</fullName>
    </recommendedName>
</protein>
<dbReference type="InterPro" id="IPR013113">
    <property type="entry name" value="SIP_FAD-bd"/>
</dbReference>
<dbReference type="InterPro" id="IPR017938">
    <property type="entry name" value="Riboflavin_synthase-like_b-brl"/>
</dbReference>
<accession>A0A2S0N9G6</accession>
<dbReference type="AlphaFoldDB" id="A0A2S0N9G6"/>
<proteinExistence type="inferred from homology"/>
<feature type="domain" description="FAD-binding FR-type" evidence="2">
    <location>
        <begin position="107"/>
        <end position="231"/>
    </location>
</feature>
<sequence length="359" mass="38977">MTMLKAEATIPTTSGQSYVAAVCARLAEADFETEAAAGRGRIQLVDGLGTGTLEAGADRLHVRLESRTEQGLSVLKFVLSSQIEEVAAAEKPEVVWTGDGCDVDVLPSLRELTVLRVADVTPQVRRITFTGKDLRRFEGDSLHVRLLFPPAGVHPPEWPKPGKNGRPLWPPEERRPVQRVYTMRRIDAAAGEMDIDFVLHAAPGVASDWAASARAGAVIGVMGPGGREMRPAAHVLLAGDETAIPAMARILERLPAQTSGQALIEVENEAEVQDLSHPAGVTLLWLFRRGREPGRNDLLADAVMAAALPDHDDVVCWLGAEEAIARRIRTYWRDEKGLDRARCMAVGYWKHGLTGDEAA</sequence>
<dbReference type="Pfam" id="PF04954">
    <property type="entry name" value="SIP"/>
    <property type="match status" value="1"/>
</dbReference>
<evidence type="ECO:0000259" key="2">
    <source>
        <dbReference type="PROSITE" id="PS51384"/>
    </source>
</evidence>
<dbReference type="Gene3D" id="2.40.30.10">
    <property type="entry name" value="Translation factors"/>
    <property type="match status" value="1"/>
</dbReference>
<keyword evidence="4" id="KW-1185">Reference proteome</keyword>
<dbReference type="KEGG" id="phr:C6569_06755"/>
<dbReference type="InterPro" id="IPR014543">
    <property type="entry name" value="UCP028291"/>
</dbReference>
<dbReference type="Gene3D" id="3.40.50.80">
    <property type="entry name" value="Nucleotide-binding domain of ferredoxin-NADP reductase (FNR) module"/>
    <property type="match status" value="1"/>
</dbReference>
<name>A0A2S0N9G6_9HYPH</name>
<dbReference type="Pfam" id="PF08021">
    <property type="entry name" value="FAD_binding_9"/>
    <property type="match status" value="1"/>
</dbReference>
<dbReference type="InterPro" id="IPR039261">
    <property type="entry name" value="FNR_nucleotide-bd"/>
</dbReference>
<dbReference type="PANTHER" id="PTHR30157:SF0">
    <property type="entry name" value="NADPH-DEPENDENT FERRIC-CHELATE REDUCTASE"/>
    <property type="match status" value="1"/>
</dbReference>
<dbReference type="EMBL" id="CP027668">
    <property type="protein sequence ID" value="AVO44782.1"/>
    <property type="molecule type" value="Genomic_DNA"/>
</dbReference>
<dbReference type="InterPro" id="IPR017927">
    <property type="entry name" value="FAD-bd_FR_type"/>
</dbReference>
<dbReference type="SUPFAM" id="SSF63380">
    <property type="entry name" value="Riboflavin synthase domain-like"/>
    <property type="match status" value="1"/>
</dbReference>
<dbReference type="InterPro" id="IPR039374">
    <property type="entry name" value="SIP_fam"/>
</dbReference>
<evidence type="ECO:0000256" key="1">
    <source>
        <dbReference type="ARBA" id="ARBA00035644"/>
    </source>
</evidence>
<reference evidence="3 4" key="1">
    <citation type="submission" date="2018-03" db="EMBL/GenBank/DDBJ databases">
        <title>Genome sequencing of Phreatobacter sp.</title>
        <authorList>
            <person name="Kim S.-J."/>
            <person name="Heo J."/>
            <person name="Kwon S.-W."/>
        </authorList>
    </citation>
    <scope>NUCLEOTIDE SEQUENCE [LARGE SCALE GENOMIC DNA]</scope>
    <source>
        <strain evidence="3 4">S-12</strain>
    </source>
</reference>
<dbReference type="Pfam" id="PF09981">
    <property type="entry name" value="DUF2218"/>
    <property type="match status" value="1"/>
</dbReference>
<gene>
    <name evidence="3" type="ORF">C6569_06755</name>
</gene>
<comment type="similarity">
    <text evidence="1">Belongs to the SIP oxidoreductase family.</text>
</comment>
<dbReference type="GO" id="GO:0016491">
    <property type="term" value="F:oxidoreductase activity"/>
    <property type="evidence" value="ECO:0007669"/>
    <property type="project" value="InterPro"/>
</dbReference>
<dbReference type="PROSITE" id="PS51384">
    <property type="entry name" value="FAD_FR"/>
    <property type="match status" value="1"/>
</dbReference>
<dbReference type="RefSeq" id="WP_106748123.1">
    <property type="nucleotide sequence ID" value="NZ_CP027668.1"/>
</dbReference>
<dbReference type="CDD" id="cd06193">
    <property type="entry name" value="siderophore_interacting"/>
    <property type="match status" value="1"/>
</dbReference>
<dbReference type="PANTHER" id="PTHR30157">
    <property type="entry name" value="FERRIC REDUCTASE, NADPH-DEPENDENT"/>
    <property type="match status" value="1"/>
</dbReference>
<dbReference type="OrthoDB" id="9814826at2"/>
<dbReference type="Proteomes" id="UP000237889">
    <property type="component" value="Chromosome"/>
</dbReference>
<dbReference type="Gene3D" id="3.30.310.50">
    <property type="entry name" value="Alpha-D-phosphohexomutase, C-terminal domain"/>
    <property type="match status" value="1"/>
</dbReference>
<organism evidence="3 4">
    <name type="scientific">Phreatobacter cathodiphilus</name>
    <dbReference type="NCBI Taxonomy" id="1868589"/>
    <lineage>
        <taxon>Bacteria</taxon>
        <taxon>Pseudomonadati</taxon>
        <taxon>Pseudomonadota</taxon>
        <taxon>Alphaproteobacteria</taxon>
        <taxon>Hyphomicrobiales</taxon>
        <taxon>Phreatobacteraceae</taxon>
        <taxon>Phreatobacter</taxon>
    </lineage>
</organism>
<evidence type="ECO:0000313" key="3">
    <source>
        <dbReference type="EMBL" id="AVO44782.1"/>
    </source>
</evidence>